<dbReference type="AlphaFoldDB" id="K7A7T1"/>
<dbReference type="InterPro" id="IPR039935">
    <property type="entry name" value="YML079W-like"/>
</dbReference>
<dbReference type="PANTHER" id="PTHR33387">
    <property type="entry name" value="RMLC-LIKE JELLY ROLL FOLD PROTEIN"/>
    <property type="match status" value="1"/>
</dbReference>
<feature type="domain" description="DUF985" evidence="1">
    <location>
        <begin position="50"/>
        <end position="183"/>
    </location>
</feature>
<reference evidence="3" key="1">
    <citation type="journal article" date="2014" name="Environ. Microbiol.">
        <title>Comparative genomics of the marine bacterial genus Glaciecola reveals the high degree of genomic diversity and genomic characteristic for cold adaptation.</title>
        <authorList>
            <person name="Qin Q.L."/>
            <person name="Xie B.B."/>
            <person name="Yu Y."/>
            <person name="Shu Y.L."/>
            <person name="Rong J.C."/>
            <person name="Zhang Y.J."/>
            <person name="Zhao D.L."/>
            <person name="Chen X.L."/>
            <person name="Zhang X.Y."/>
            <person name="Chen B."/>
            <person name="Zhou B.C."/>
            <person name="Zhang Y.Z."/>
        </authorList>
    </citation>
    <scope>NUCLEOTIDE SEQUENCE [LARGE SCALE GENOMIC DNA]</scope>
    <source>
        <strain evidence="3">LMG 21857</strain>
    </source>
</reference>
<comment type="caution">
    <text evidence="2">The sequence shown here is derived from an EMBL/GenBank/DDBJ whole genome shotgun (WGS) entry which is preliminary data.</text>
</comment>
<dbReference type="InterPro" id="IPR014710">
    <property type="entry name" value="RmlC-like_jellyroll"/>
</dbReference>
<dbReference type="CDD" id="cd06121">
    <property type="entry name" value="cupin_YML079wp"/>
    <property type="match status" value="1"/>
</dbReference>
<dbReference type="InterPro" id="IPR009327">
    <property type="entry name" value="Cupin_DUF985"/>
</dbReference>
<gene>
    <name evidence="2" type="ORF">GPLA_0604</name>
</gene>
<dbReference type="Proteomes" id="UP000006322">
    <property type="component" value="Unassembled WGS sequence"/>
</dbReference>
<name>K7A7T1_9ALTE</name>
<sequence>MQPAASSYIYHLVIKAFRPSLLNASLLAASLYVGSLAAQTNMQTQELTKEQVIKLLQLEHHFEGGYFRQSFKANHRDKIATPRGDRNTMTAIYYMLSEDNKIDHFHTKYSDGIEFYHMGYPITYHMIYPDGHYEKVVVGPDIANGQQLQLAVPGGTYKAAELTEGAYGLVSEAVAPGWEKEDMIDVSQAELLEKYPQHKALIERLANKKD</sequence>
<accession>K7A7T1</accession>
<evidence type="ECO:0000313" key="2">
    <source>
        <dbReference type="EMBL" id="GAC31520.1"/>
    </source>
</evidence>
<dbReference type="Gene3D" id="2.60.120.10">
    <property type="entry name" value="Jelly Rolls"/>
    <property type="match status" value="1"/>
</dbReference>
<dbReference type="SUPFAM" id="SSF51182">
    <property type="entry name" value="RmlC-like cupins"/>
    <property type="match status" value="1"/>
</dbReference>
<evidence type="ECO:0000313" key="3">
    <source>
        <dbReference type="Proteomes" id="UP000006322"/>
    </source>
</evidence>
<proteinExistence type="predicted"/>
<dbReference type="PANTHER" id="PTHR33387:SF3">
    <property type="entry name" value="DUF985 DOMAIN-CONTAINING PROTEIN"/>
    <property type="match status" value="1"/>
</dbReference>
<evidence type="ECO:0000259" key="1">
    <source>
        <dbReference type="Pfam" id="PF06172"/>
    </source>
</evidence>
<dbReference type="InterPro" id="IPR011051">
    <property type="entry name" value="RmlC_Cupin_sf"/>
</dbReference>
<organism evidence="2 3">
    <name type="scientific">Paraglaciecola polaris LMG 21857</name>
    <dbReference type="NCBI Taxonomy" id="1129793"/>
    <lineage>
        <taxon>Bacteria</taxon>
        <taxon>Pseudomonadati</taxon>
        <taxon>Pseudomonadota</taxon>
        <taxon>Gammaproteobacteria</taxon>
        <taxon>Alteromonadales</taxon>
        <taxon>Alteromonadaceae</taxon>
        <taxon>Paraglaciecola</taxon>
    </lineage>
</organism>
<keyword evidence="3" id="KW-1185">Reference proteome</keyword>
<dbReference type="EMBL" id="BAER01000017">
    <property type="protein sequence ID" value="GAC31520.1"/>
    <property type="molecule type" value="Genomic_DNA"/>
</dbReference>
<dbReference type="Pfam" id="PF06172">
    <property type="entry name" value="Cupin_5"/>
    <property type="match status" value="1"/>
</dbReference>
<protein>
    <submittedName>
        <fullName evidence="2">Cupin family protein</fullName>
    </submittedName>
</protein>